<sequence>MPPDPPAEAPTPTINRPSTVDASEGDAGSEDSEGGGCDTAGPTEQVRGFTLSVKTSQVPRDWQPQRHGPRRQSTSNPWSFLPSGAWFECDNIFAHLRSCLVMIAAEIFPPVVDS</sequence>
<dbReference type="Proteomes" id="UP000030170">
    <property type="component" value="Unassembled WGS sequence"/>
</dbReference>
<accession>A0A098TML8</accession>
<dbReference type="AlphaFoldDB" id="A0A098TML8"/>
<protein>
    <submittedName>
        <fullName evidence="2">Uncharacterized protein</fullName>
    </submittedName>
</protein>
<dbReference type="STRING" id="1497020.DO97_12470"/>
<evidence type="ECO:0000313" key="3">
    <source>
        <dbReference type="Proteomes" id="UP000030170"/>
    </source>
</evidence>
<reference evidence="2 3" key="1">
    <citation type="journal article" date="2014" name="Mol. Ecol.">
        <title>Evolution of Synechococcus.</title>
        <authorList>
            <person name="Dvorak P."/>
            <person name="Casamatta D."/>
            <person name="Hasler P."/>
            <person name="Poulickova A."/>
            <person name="Ondrej V."/>
            <person name="Sanges R."/>
        </authorList>
    </citation>
    <scope>NUCLEOTIDE SEQUENCE [LARGE SCALE GENOMIC DNA]</scope>
    <source>
        <strain evidence="2 3">CAUP A 1101</strain>
    </source>
</reference>
<feature type="compositionally biased region" description="Acidic residues" evidence="1">
    <location>
        <begin position="23"/>
        <end position="33"/>
    </location>
</feature>
<gene>
    <name evidence="2" type="ORF">DO97_12470</name>
</gene>
<evidence type="ECO:0000256" key="1">
    <source>
        <dbReference type="SAM" id="MobiDB-lite"/>
    </source>
</evidence>
<evidence type="ECO:0000313" key="2">
    <source>
        <dbReference type="EMBL" id="KGF72073.1"/>
    </source>
</evidence>
<organism evidence="2 3">
    <name type="scientific">Neosynechococcus sphagnicola sy1</name>
    <dbReference type="NCBI Taxonomy" id="1497020"/>
    <lineage>
        <taxon>Bacteria</taxon>
        <taxon>Bacillati</taxon>
        <taxon>Cyanobacteriota</taxon>
        <taxon>Cyanophyceae</taxon>
        <taxon>Neosynechococcales</taxon>
        <taxon>Neosynechococcaceae</taxon>
        <taxon>Neosynechococcus</taxon>
    </lineage>
</organism>
<proteinExistence type="predicted"/>
<feature type="region of interest" description="Disordered" evidence="1">
    <location>
        <begin position="1"/>
        <end position="77"/>
    </location>
</feature>
<keyword evidence="3" id="KW-1185">Reference proteome</keyword>
<name>A0A098TML8_9CYAN</name>
<comment type="caution">
    <text evidence="2">The sequence shown here is derived from an EMBL/GenBank/DDBJ whole genome shotgun (WGS) entry which is preliminary data.</text>
</comment>
<dbReference type="EMBL" id="JJML01000039">
    <property type="protein sequence ID" value="KGF72073.1"/>
    <property type="molecule type" value="Genomic_DNA"/>
</dbReference>
<dbReference type="RefSeq" id="WP_052128796.1">
    <property type="nucleotide sequence ID" value="NZ_JJML01000039.1"/>
</dbReference>